<name>A0A319DCP2_9EURO</name>
<dbReference type="Proteomes" id="UP000247810">
    <property type="component" value="Unassembled WGS sequence"/>
</dbReference>
<dbReference type="VEuPathDB" id="FungiDB:BO71DRAFT_127265"/>
<dbReference type="EMBL" id="KZ826068">
    <property type="protein sequence ID" value="PYH88743.1"/>
    <property type="molecule type" value="Genomic_DNA"/>
</dbReference>
<protein>
    <submittedName>
        <fullName evidence="1">Uncharacterized protein</fullName>
    </submittedName>
</protein>
<evidence type="ECO:0000313" key="1">
    <source>
        <dbReference type="EMBL" id="PYH88743.1"/>
    </source>
</evidence>
<gene>
    <name evidence="1" type="ORF">BO71DRAFT_127265</name>
</gene>
<accession>A0A319DCP2</accession>
<sequence length="151" mass="16838">MSRPMVMVGLGFTTTREVETESWRFWNPTRPGGREGKRSPRLETCRDSRHRPFPHSPDHVKFPVRPSLAQRVGVEMLTARRMRLSNEQSFLPRPIVVVGSPAVWTPGLRSRWIGAAVSDRLAGLVIISVVAGGEWVAVGGGDTKQGWGRRN</sequence>
<reference evidence="1 2" key="1">
    <citation type="submission" date="2018-02" db="EMBL/GenBank/DDBJ databases">
        <title>The genomes of Aspergillus section Nigri reveals drivers in fungal speciation.</title>
        <authorList>
            <consortium name="DOE Joint Genome Institute"/>
            <person name="Vesth T.C."/>
            <person name="Nybo J."/>
            <person name="Theobald S."/>
            <person name="Brandl J."/>
            <person name="Frisvad J.C."/>
            <person name="Nielsen K.F."/>
            <person name="Lyhne E.K."/>
            <person name="Kogle M.E."/>
            <person name="Kuo A."/>
            <person name="Riley R."/>
            <person name="Clum A."/>
            <person name="Nolan M."/>
            <person name="Lipzen A."/>
            <person name="Salamov A."/>
            <person name="Henrissat B."/>
            <person name="Wiebenga A."/>
            <person name="De vries R.P."/>
            <person name="Grigoriev I.V."/>
            <person name="Mortensen U.H."/>
            <person name="Andersen M.R."/>
            <person name="Baker S.E."/>
        </authorList>
    </citation>
    <scope>NUCLEOTIDE SEQUENCE [LARGE SCALE GENOMIC DNA]</scope>
    <source>
        <strain evidence="1 2">CBS 707.79</strain>
    </source>
</reference>
<keyword evidence="2" id="KW-1185">Reference proteome</keyword>
<organism evidence="1 2">
    <name type="scientific">Aspergillus ellipticus CBS 707.79</name>
    <dbReference type="NCBI Taxonomy" id="1448320"/>
    <lineage>
        <taxon>Eukaryota</taxon>
        <taxon>Fungi</taxon>
        <taxon>Dikarya</taxon>
        <taxon>Ascomycota</taxon>
        <taxon>Pezizomycotina</taxon>
        <taxon>Eurotiomycetes</taxon>
        <taxon>Eurotiomycetidae</taxon>
        <taxon>Eurotiales</taxon>
        <taxon>Aspergillaceae</taxon>
        <taxon>Aspergillus</taxon>
        <taxon>Aspergillus subgen. Circumdati</taxon>
    </lineage>
</organism>
<evidence type="ECO:0000313" key="2">
    <source>
        <dbReference type="Proteomes" id="UP000247810"/>
    </source>
</evidence>
<dbReference type="AlphaFoldDB" id="A0A319DCP2"/>
<proteinExistence type="predicted"/>